<dbReference type="AlphaFoldDB" id="A0AAW8DCE8"/>
<comment type="caution">
    <text evidence="1">The sequence shown here is derived from an EMBL/GenBank/DDBJ whole genome shotgun (WGS) entry which is preliminary data.</text>
</comment>
<evidence type="ECO:0000313" key="3">
    <source>
        <dbReference type="Proteomes" id="UP001230951"/>
    </source>
</evidence>
<accession>A0AAW8DCE8</accession>
<organism evidence="1 4">
    <name type="scientific">Arthrobacter bambusae</name>
    <dbReference type="NCBI Taxonomy" id="1338426"/>
    <lineage>
        <taxon>Bacteria</taxon>
        <taxon>Bacillati</taxon>
        <taxon>Actinomycetota</taxon>
        <taxon>Actinomycetes</taxon>
        <taxon>Micrococcales</taxon>
        <taxon>Micrococcaceae</taxon>
        <taxon>Arthrobacter</taxon>
    </lineage>
</organism>
<dbReference type="Proteomes" id="UP001242995">
    <property type="component" value="Unassembled WGS sequence"/>
</dbReference>
<dbReference type="Proteomes" id="UP001230951">
    <property type="component" value="Unassembled WGS sequence"/>
</dbReference>
<dbReference type="RefSeq" id="WP_306958903.1">
    <property type="nucleotide sequence ID" value="NZ_JAUSRG010000001.1"/>
</dbReference>
<protein>
    <submittedName>
        <fullName evidence="1">Ubiquitin-like protein YukD</fullName>
    </submittedName>
</protein>
<name>A0AAW8DCE8_9MICC</name>
<evidence type="ECO:0000313" key="4">
    <source>
        <dbReference type="Proteomes" id="UP001242995"/>
    </source>
</evidence>
<dbReference type="Pfam" id="PF08817">
    <property type="entry name" value="YukD"/>
    <property type="match status" value="1"/>
</dbReference>
<reference evidence="1 3" key="1">
    <citation type="submission" date="2023-07" db="EMBL/GenBank/DDBJ databases">
        <title>Sorghum-associated microbial communities from plants grown in Nebraska, USA.</title>
        <authorList>
            <person name="Schachtman D."/>
        </authorList>
    </citation>
    <scope>NUCLEOTIDE SEQUENCE</scope>
    <source>
        <strain evidence="1">DS1006</strain>
        <strain evidence="2 3">DS1016</strain>
    </source>
</reference>
<dbReference type="Gene3D" id="3.10.20.90">
    <property type="entry name" value="Phosphatidylinositol 3-kinase Catalytic Subunit, Chain A, domain 1"/>
    <property type="match status" value="1"/>
</dbReference>
<evidence type="ECO:0000313" key="1">
    <source>
        <dbReference type="EMBL" id="MDP9903287.1"/>
    </source>
</evidence>
<dbReference type="InterPro" id="IPR024962">
    <property type="entry name" value="YukD-like"/>
</dbReference>
<dbReference type="EMBL" id="JAUSRG010000001">
    <property type="protein sequence ID" value="MDP9903287.1"/>
    <property type="molecule type" value="Genomic_DNA"/>
</dbReference>
<evidence type="ECO:0000313" key="2">
    <source>
        <dbReference type="EMBL" id="MDQ0180060.1"/>
    </source>
</evidence>
<gene>
    <name evidence="1" type="ORF">J2S90_000227</name>
    <name evidence="2" type="ORF">J2S93_001476</name>
</gene>
<sequence>MASTHIDISIELNARQLDLRVPTAVTLGRLRELVRQVLADHNVAMPPGWHLELRGKAIALGEFDVIADFPVGNGDVFAVVHPLGAGPGGRRRA</sequence>
<keyword evidence="3" id="KW-1185">Reference proteome</keyword>
<proteinExistence type="predicted"/>
<dbReference type="EMBL" id="JAUSTF010000002">
    <property type="protein sequence ID" value="MDQ0180060.1"/>
    <property type="molecule type" value="Genomic_DNA"/>
</dbReference>